<gene>
    <name evidence="1" type="ORF">SAMN02194393_02428</name>
</gene>
<organism evidence="1 2">
    <name type="scientific">Maledivibacter halophilus</name>
    <dbReference type="NCBI Taxonomy" id="36842"/>
    <lineage>
        <taxon>Bacteria</taxon>
        <taxon>Bacillati</taxon>
        <taxon>Bacillota</taxon>
        <taxon>Clostridia</taxon>
        <taxon>Peptostreptococcales</taxon>
        <taxon>Caminicellaceae</taxon>
        <taxon>Maledivibacter</taxon>
    </lineage>
</organism>
<dbReference type="RefSeq" id="WP_079491942.1">
    <property type="nucleotide sequence ID" value="NZ_FUZT01000005.1"/>
</dbReference>
<dbReference type="AlphaFoldDB" id="A0A1T5L375"/>
<evidence type="ECO:0000313" key="2">
    <source>
        <dbReference type="Proteomes" id="UP000190285"/>
    </source>
</evidence>
<name>A0A1T5L375_9FIRM</name>
<sequence>MEYSKDNYMFKGEYDNLDLLPGDERNIRVTLPLRQIDLKVFDTNKIIYELDMFLEEMDYKNRYRRIGKISPKELNLNKGNYMNYSSDISKKVYVKIDDEETKAFIKPLFNINTGKMYIESYGANIDYSSWKKVNNNTIRCNIEFSSDDNSGKIEPKLNIPYTNSLEINFTYNESNKDFKAQVLY</sequence>
<dbReference type="EMBL" id="FUZT01000005">
    <property type="protein sequence ID" value="SKC70380.1"/>
    <property type="molecule type" value="Genomic_DNA"/>
</dbReference>
<reference evidence="1 2" key="1">
    <citation type="submission" date="2017-02" db="EMBL/GenBank/DDBJ databases">
        <authorList>
            <person name="Peterson S.W."/>
        </authorList>
    </citation>
    <scope>NUCLEOTIDE SEQUENCE [LARGE SCALE GENOMIC DNA]</scope>
    <source>
        <strain evidence="1 2">M1</strain>
    </source>
</reference>
<evidence type="ECO:0000313" key="1">
    <source>
        <dbReference type="EMBL" id="SKC70380.1"/>
    </source>
</evidence>
<keyword evidence="2" id="KW-1185">Reference proteome</keyword>
<accession>A0A1T5L375</accession>
<protein>
    <submittedName>
        <fullName evidence="1">Uncharacterized protein</fullName>
    </submittedName>
</protein>
<dbReference type="Proteomes" id="UP000190285">
    <property type="component" value="Unassembled WGS sequence"/>
</dbReference>
<proteinExistence type="predicted"/>